<reference evidence="2" key="1">
    <citation type="journal article" date="2022" name="Mol. Ecol. Resour.">
        <title>The genomes of chicory, endive, great burdock and yacon provide insights into Asteraceae palaeo-polyploidization history and plant inulin production.</title>
        <authorList>
            <person name="Fan W."/>
            <person name="Wang S."/>
            <person name="Wang H."/>
            <person name="Wang A."/>
            <person name="Jiang F."/>
            <person name="Liu H."/>
            <person name="Zhao H."/>
            <person name="Xu D."/>
            <person name="Zhang Y."/>
        </authorList>
    </citation>
    <scope>NUCLEOTIDE SEQUENCE [LARGE SCALE GENOMIC DNA]</scope>
    <source>
        <strain evidence="2">cv. Niubang</strain>
    </source>
</reference>
<gene>
    <name evidence="1" type="ORF">L6452_25183</name>
</gene>
<dbReference type="Proteomes" id="UP001055879">
    <property type="component" value="Linkage Group LG08"/>
</dbReference>
<dbReference type="EMBL" id="CM042054">
    <property type="protein sequence ID" value="KAI3707022.1"/>
    <property type="molecule type" value="Genomic_DNA"/>
</dbReference>
<keyword evidence="2" id="KW-1185">Reference proteome</keyword>
<sequence>MGELQKEENKKDIASSEKTESKSTPPPPEPKSTSVAAEPPEKPKPGHGGDDAGLEIVVTEKRMALIKAWEENEKTKADNKAYTKVLAIGAWENSKRAVVEADLKKIEVDIENEKVKQREIMKMKMATLHKEAEEKRAAIEAKKGQDIINAEQLAAKFHATGTLPSKLFKCFGY</sequence>
<name>A0ACB9AAZ8_ARCLA</name>
<protein>
    <submittedName>
        <fullName evidence="1">Uncharacterized protein</fullName>
    </submittedName>
</protein>
<organism evidence="1 2">
    <name type="scientific">Arctium lappa</name>
    <name type="common">Greater burdock</name>
    <name type="synonym">Lappa major</name>
    <dbReference type="NCBI Taxonomy" id="4217"/>
    <lineage>
        <taxon>Eukaryota</taxon>
        <taxon>Viridiplantae</taxon>
        <taxon>Streptophyta</taxon>
        <taxon>Embryophyta</taxon>
        <taxon>Tracheophyta</taxon>
        <taxon>Spermatophyta</taxon>
        <taxon>Magnoliopsida</taxon>
        <taxon>eudicotyledons</taxon>
        <taxon>Gunneridae</taxon>
        <taxon>Pentapetalae</taxon>
        <taxon>asterids</taxon>
        <taxon>campanulids</taxon>
        <taxon>Asterales</taxon>
        <taxon>Asteraceae</taxon>
        <taxon>Carduoideae</taxon>
        <taxon>Cardueae</taxon>
        <taxon>Arctiinae</taxon>
        <taxon>Arctium</taxon>
    </lineage>
</organism>
<accession>A0ACB9AAZ8</accession>
<comment type="caution">
    <text evidence="1">The sequence shown here is derived from an EMBL/GenBank/DDBJ whole genome shotgun (WGS) entry which is preliminary data.</text>
</comment>
<reference evidence="1 2" key="2">
    <citation type="journal article" date="2022" name="Mol. Ecol. Resour.">
        <title>The genomes of chicory, endive, great burdock and yacon provide insights into Asteraceae paleo-polyploidization history and plant inulin production.</title>
        <authorList>
            <person name="Fan W."/>
            <person name="Wang S."/>
            <person name="Wang H."/>
            <person name="Wang A."/>
            <person name="Jiang F."/>
            <person name="Liu H."/>
            <person name="Zhao H."/>
            <person name="Xu D."/>
            <person name="Zhang Y."/>
        </authorList>
    </citation>
    <scope>NUCLEOTIDE SEQUENCE [LARGE SCALE GENOMIC DNA]</scope>
    <source>
        <strain evidence="2">cv. Niubang</strain>
    </source>
</reference>
<proteinExistence type="predicted"/>
<evidence type="ECO:0000313" key="1">
    <source>
        <dbReference type="EMBL" id="KAI3707022.1"/>
    </source>
</evidence>
<evidence type="ECO:0000313" key="2">
    <source>
        <dbReference type="Proteomes" id="UP001055879"/>
    </source>
</evidence>